<comment type="caution">
    <text evidence="4">The sequence shown here is derived from an EMBL/GenBank/DDBJ whole genome shotgun (WGS) entry which is preliminary data.</text>
</comment>
<evidence type="ECO:0000313" key="4">
    <source>
        <dbReference type="EMBL" id="KAK1528501.1"/>
    </source>
</evidence>
<keyword evidence="2" id="KW-0472">Membrane</keyword>
<dbReference type="Pfam" id="PF22664">
    <property type="entry name" value="TRI-like_N"/>
    <property type="match status" value="1"/>
</dbReference>
<dbReference type="InterPro" id="IPR023213">
    <property type="entry name" value="CAT-like_dom_sf"/>
</dbReference>
<feature type="domain" description="Trichothecene 3-O-acetyltransferase-like N-terminal" evidence="3">
    <location>
        <begin position="176"/>
        <end position="331"/>
    </location>
</feature>
<dbReference type="EMBL" id="MOOE01000006">
    <property type="protein sequence ID" value="KAK1528501.1"/>
    <property type="molecule type" value="Genomic_DNA"/>
</dbReference>
<sequence>MGDGQAVGFGLGLALGGVFSGTVVWRWGLHAAAILHVVVLAIALWALPVSVDDAAPLGWNTLIRLRKELVQIGALIISTSLALMSYVLGIVTDSDAAKHMRQPLNIVLLSTAPVYGFLTNIAVAVFLSRLEHPMPSRPLRISSDTVAFSDICIHQVTSKNMDEPIEILGQQPTLKIYTQIAVCFSVEDDQSYANITKTLTSGLERLTAGFPWVAGQIINEGASEGNTGIFKIAPLEPTPPLIVKDLREDPSVSSMKDMKTSGFPFAMLDESIVCPRPTLPIDPNLVGKPEPVFITQATFIKGGLVLAFLGHHQVLDGTGQGHLIKLLSKACKGEDFTEEEIATGNLPRHNIIPLLDDFEGGPETDAMIIKPSATPATAPATCSWAYFDFSAASLSALKSLASETVKSGYITTDDALTAFAWQSISRIRANRLSHEAKTKLARAINVRGYMGIPQTFPALIQSMTNNSMAIKDLIERPLGEAASQLRSTVDPAALSFGVRALATLMNQAADKSVFSFTGTLHLDRDLAFSSWAKLDLYEHDFGLGLGKPESVRRPQFTPVESLGYLLPKAPDGSIALAICLRDEDMNGLKKDELWLKYSKYIGK</sequence>
<dbReference type="PANTHER" id="PTHR31896:SF64">
    <property type="entry name" value="TRICHOTHECENE 3-O-ACETYLTRANSFERASE"/>
    <property type="match status" value="1"/>
</dbReference>
<feature type="transmembrane region" description="Helical" evidence="2">
    <location>
        <begin position="32"/>
        <end position="49"/>
    </location>
</feature>
<keyword evidence="5" id="KW-1185">Reference proteome</keyword>
<keyword evidence="2" id="KW-0812">Transmembrane</keyword>
<evidence type="ECO:0000313" key="5">
    <source>
        <dbReference type="Proteomes" id="UP001240678"/>
    </source>
</evidence>
<protein>
    <submittedName>
        <fullName evidence="4">Trichothecene 3-O-acetyltransferase</fullName>
    </submittedName>
</protein>
<name>A0AAI9YZ77_9PEZI</name>
<evidence type="ECO:0000256" key="1">
    <source>
        <dbReference type="ARBA" id="ARBA00022679"/>
    </source>
</evidence>
<reference evidence="4 5" key="1">
    <citation type="submission" date="2016-10" db="EMBL/GenBank/DDBJ databases">
        <title>The genome sequence of Colletotrichum fioriniae PJ7.</title>
        <authorList>
            <person name="Baroncelli R."/>
        </authorList>
    </citation>
    <scope>NUCLEOTIDE SEQUENCE [LARGE SCALE GENOMIC DNA]</scope>
    <source>
        <strain evidence="4 5">IMI 309622</strain>
    </source>
</reference>
<dbReference type="InterPro" id="IPR051283">
    <property type="entry name" value="Sec_Metabolite_Acyltrans"/>
</dbReference>
<dbReference type="Gene3D" id="3.30.559.10">
    <property type="entry name" value="Chloramphenicol acetyltransferase-like domain"/>
    <property type="match status" value="2"/>
</dbReference>
<keyword evidence="2" id="KW-1133">Transmembrane helix</keyword>
<dbReference type="RefSeq" id="XP_060314204.1">
    <property type="nucleotide sequence ID" value="XM_060454504.1"/>
</dbReference>
<accession>A0AAI9YZ77</accession>
<keyword evidence="1" id="KW-0808">Transferase</keyword>
<dbReference type="PANTHER" id="PTHR31896">
    <property type="entry name" value="FAMILY REGULATORY PROTEIN, PUTATIVE (AFU_ORTHOLOGUE AFUA_3G14730)-RELATED"/>
    <property type="match status" value="1"/>
</dbReference>
<dbReference type="InterPro" id="IPR054710">
    <property type="entry name" value="Tri101-like_N"/>
</dbReference>
<evidence type="ECO:0000256" key="2">
    <source>
        <dbReference type="SAM" id="Phobius"/>
    </source>
</evidence>
<feature type="transmembrane region" description="Helical" evidence="2">
    <location>
        <begin position="6"/>
        <end position="25"/>
    </location>
</feature>
<dbReference type="GO" id="GO:0016740">
    <property type="term" value="F:transferase activity"/>
    <property type="evidence" value="ECO:0007669"/>
    <property type="project" value="UniProtKB-KW"/>
</dbReference>
<dbReference type="Proteomes" id="UP001240678">
    <property type="component" value="Unassembled WGS sequence"/>
</dbReference>
<feature type="transmembrane region" description="Helical" evidence="2">
    <location>
        <begin position="104"/>
        <end position="127"/>
    </location>
</feature>
<dbReference type="AlphaFoldDB" id="A0AAI9YZ77"/>
<gene>
    <name evidence="4" type="ORF">CCOS01_06335</name>
</gene>
<evidence type="ECO:0000259" key="3">
    <source>
        <dbReference type="Pfam" id="PF22664"/>
    </source>
</evidence>
<dbReference type="GeneID" id="85338051"/>
<proteinExistence type="predicted"/>
<organism evidence="4 5">
    <name type="scientific">Colletotrichum costaricense</name>
    <dbReference type="NCBI Taxonomy" id="1209916"/>
    <lineage>
        <taxon>Eukaryota</taxon>
        <taxon>Fungi</taxon>
        <taxon>Dikarya</taxon>
        <taxon>Ascomycota</taxon>
        <taxon>Pezizomycotina</taxon>
        <taxon>Sordariomycetes</taxon>
        <taxon>Hypocreomycetidae</taxon>
        <taxon>Glomerellales</taxon>
        <taxon>Glomerellaceae</taxon>
        <taxon>Colletotrichum</taxon>
        <taxon>Colletotrichum acutatum species complex</taxon>
    </lineage>
</organism>
<feature type="transmembrane region" description="Helical" evidence="2">
    <location>
        <begin position="69"/>
        <end position="92"/>
    </location>
</feature>